<feature type="transmembrane region" description="Helical" evidence="7">
    <location>
        <begin position="150"/>
        <end position="173"/>
    </location>
</feature>
<comment type="caution">
    <text evidence="9">The sequence shown here is derived from an EMBL/GenBank/DDBJ whole genome shotgun (WGS) entry which is preliminary data.</text>
</comment>
<feature type="domain" description="ABC transmembrane type-1" evidence="8">
    <location>
        <begin position="112"/>
        <end position="329"/>
    </location>
</feature>
<sequence>MKMAIFKYIVKRVINMIIVLFLLANLNFFLFEYVPMAILGLGVSFFVPYKSAQQALLGPVIYQSVIKEFGLDKPWPIRYESYLKNIFTGNFGYGISAISGHEPVWSIISTYAPNSIFLLGVSTVLSIILGAYVGIVSASKRGKFVDISSVSVGIFSYSIPSFWIGLIVLYFFAVKYHFFPISLGAATIGPGNVPLPVGSLAYIKAYLWAGTLPILVLTLISFGSFQLIMRNTLNDVLTEDYIMIARAKGLSERAVLYKHAFRNALLPLVTSMALAFGFILSGAVITETIFNFTGLGWATLRYIEAFDYPVIQGIFFLIGVMVVVANFLADIAYGFLDPRVSY</sequence>
<evidence type="ECO:0000259" key="8">
    <source>
        <dbReference type="PROSITE" id="PS50928"/>
    </source>
</evidence>
<dbReference type="InterPro" id="IPR045621">
    <property type="entry name" value="BPD_transp_1_N"/>
</dbReference>
<keyword evidence="6 7" id="KW-0472">Membrane</keyword>
<keyword evidence="4 7" id="KW-0812">Transmembrane</keyword>
<dbReference type="Proteomes" id="UP000240880">
    <property type="component" value="Unassembled WGS sequence"/>
</dbReference>
<proteinExistence type="inferred from homology"/>
<dbReference type="InterPro" id="IPR035906">
    <property type="entry name" value="MetI-like_sf"/>
</dbReference>
<feature type="transmembrane region" description="Helical" evidence="7">
    <location>
        <begin position="12"/>
        <end position="31"/>
    </location>
</feature>
<accession>A0A2R6AA06</accession>
<dbReference type="Pfam" id="PF00528">
    <property type="entry name" value="BPD_transp_1"/>
    <property type="match status" value="1"/>
</dbReference>
<dbReference type="GO" id="GO:0055085">
    <property type="term" value="P:transmembrane transport"/>
    <property type="evidence" value="ECO:0007669"/>
    <property type="project" value="InterPro"/>
</dbReference>
<reference evidence="9 10" key="1">
    <citation type="submission" date="2017-04" db="EMBL/GenBank/DDBJ databases">
        <title>Novel microbial lineages endemic to geothermal iron-oxide mats fill important gaps in the evolutionary history of Archaea.</title>
        <authorList>
            <person name="Jay Z.J."/>
            <person name="Beam J.P."/>
            <person name="Dlakic M."/>
            <person name="Rusch D.B."/>
            <person name="Kozubal M.A."/>
            <person name="Inskeep W.P."/>
        </authorList>
    </citation>
    <scope>NUCLEOTIDE SEQUENCE [LARGE SCALE GENOMIC DNA]</scope>
    <source>
        <strain evidence="9">OSP_D</strain>
    </source>
</reference>
<evidence type="ECO:0000256" key="4">
    <source>
        <dbReference type="ARBA" id="ARBA00022692"/>
    </source>
</evidence>
<gene>
    <name evidence="9" type="ORF">B9Q01_05715</name>
</gene>
<name>A0A2R6AA06_9ARCH</name>
<keyword evidence="5 7" id="KW-1133">Transmembrane helix</keyword>
<feature type="transmembrane region" description="Helical" evidence="7">
    <location>
        <begin position="116"/>
        <end position="138"/>
    </location>
</feature>
<dbReference type="CDD" id="cd06261">
    <property type="entry name" value="TM_PBP2"/>
    <property type="match status" value="1"/>
</dbReference>
<feature type="transmembrane region" description="Helical" evidence="7">
    <location>
        <begin position="265"/>
        <end position="290"/>
    </location>
</feature>
<feature type="transmembrane region" description="Helical" evidence="7">
    <location>
        <begin position="310"/>
        <end position="336"/>
    </location>
</feature>
<evidence type="ECO:0000256" key="2">
    <source>
        <dbReference type="ARBA" id="ARBA00022448"/>
    </source>
</evidence>
<dbReference type="Gene3D" id="1.10.3720.10">
    <property type="entry name" value="MetI-like"/>
    <property type="match status" value="1"/>
</dbReference>
<dbReference type="SUPFAM" id="SSF161098">
    <property type="entry name" value="MetI-like"/>
    <property type="match status" value="1"/>
</dbReference>
<dbReference type="PANTHER" id="PTHR43163:SF6">
    <property type="entry name" value="DIPEPTIDE TRANSPORT SYSTEM PERMEASE PROTEIN DPPB-RELATED"/>
    <property type="match status" value="1"/>
</dbReference>
<evidence type="ECO:0000256" key="3">
    <source>
        <dbReference type="ARBA" id="ARBA00022475"/>
    </source>
</evidence>
<dbReference type="Pfam" id="PF19300">
    <property type="entry name" value="BPD_transp_1_N"/>
    <property type="match status" value="1"/>
</dbReference>
<evidence type="ECO:0000256" key="1">
    <source>
        <dbReference type="ARBA" id="ARBA00004651"/>
    </source>
</evidence>
<evidence type="ECO:0000313" key="9">
    <source>
        <dbReference type="EMBL" id="PSN83168.1"/>
    </source>
</evidence>
<dbReference type="EMBL" id="NEXC01000034">
    <property type="protein sequence ID" value="PSN83168.1"/>
    <property type="molecule type" value="Genomic_DNA"/>
</dbReference>
<comment type="subcellular location">
    <subcellularLocation>
        <location evidence="1 7">Cell membrane</location>
        <topology evidence="1 7">Multi-pass membrane protein</topology>
    </subcellularLocation>
</comment>
<evidence type="ECO:0000256" key="5">
    <source>
        <dbReference type="ARBA" id="ARBA00022989"/>
    </source>
</evidence>
<feature type="transmembrane region" description="Helical" evidence="7">
    <location>
        <begin position="205"/>
        <end position="225"/>
    </location>
</feature>
<protein>
    <recommendedName>
        <fullName evidence="8">ABC transmembrane type-1 domain-containing protein</fullName>
    </recommendedName>
</protein>
<keyword evidence="3" id="KW-1003">Cell membrane</keyword>
<keyword evidence="2 7" id="KW-0813">Transport</keyword>
<dbReference type="PROSITE" id="PS50928">
    <property type="entry name" value="ABC_TM1"/>
    <property type="match status" value="1"/>
</dbReference>
<evidence type="ECO:0000313" key="10">
    <source>
        <dbReference type="Proteomes" id="UP000240880"/>
    </source>
</evidence>
<dbReference type="InterPro" id="IPR000515">
    <property type="entry name" value="MetI-like"/>
</dbReference>
<dbReference type="PANTHER" id="PTHR43163">
    <property type="entry name" value="DIPEPTIDE TRANSPORT SYSTEM PERMEASE PROTEIN DPPB-RELATED"/>
    <property type="match status" value="1"/>
</dbReference>
<dbReference type="AlphaFoldDB" id="A0A2R6AA06"/>
<comment type="similarity">
    <text evidence="7">Belongs to the binding-protein-dependent transport system permease family.</text>
</comment>
<dbReference type="GO" id="GO:0005886">
    <property type="term" value="C:plasma membrane"/>
    <property type="evidence" value="ECO:0007669"/>
    <property type="project" value="UniProtKB-SubCell"/>
</dbReference>
<organism evidence="9 10">
    <name type="scientific">Candidatus Marsarchaeota G1 archaeon OSP_D</name>
    <dbReference type="NCBI Taxonomy" id="1978155"/>
    <lineage>
        <taxon>Archaea</taxon>
        <taxon>Candidatus Marsarchaeota</taxon>
        <taxon>Candidatus Marsarchaeota group 1</taxon>
    </lineage>
</organism>
<evidence type="ECO:0000256" key="6">
    <source>
        <dbReference type="ARBA" id="ARBA00023136"/>
    </source>
</evidence>
<evidence type="ECO:0000256" key="7">
    <source>
        <dbReference type="RuleBase" id="RU363032"/>
    </source>
</evidence>